<proteinExistence type="predicted"/>
<feature type="chain" id="PRO_5011744401" evidence="2">
    <location>
        <begin position="27"/>
        <end position="274"/>
    </location>
</feature>
<evidence type="ECO:0000256" key="2">
    <source>
        <dbReference type="SAM" id="SignalP"/>
    </source>
</evidence>
<dbReference type="EMBL" id="FOMX01000020">
    <property type="protein sequence ID" value="SFE82999.1"/>
    <property type="molecule type" value="Genomic_DNA"/>
</dbReference>
<keyword evidence="2" id="KW-0732">Signal</keyword>
<organism evidence="3 4">
    <name type="scientific">Nannocystis exedens</name>
    <dbReference type="NCBI Taxonomy" id="54"/>
    <lineage>
        <taxon>Bacteria</taxon>
        <taxon>Pseudomonadati</taxon>
        <taxon>Myxococcota</taxon>
        <taxon>Polyangia</taxon>
        <taxon>Nannocystales</taxon>
        <taxon>Nannocystaceae</taxon>
        <taxon>Nannocystis</taxon>
    </lineage>
</organism>
<keyword evidence="4" id="KW-1185">Reference proteome</keyword>
<gene>
    <name evidence="3" type="ORF">SAMN02745121_05701</name>
</gene>
<name>A0A1I2DRH4_9BACT</name>
<accession>A0A1I2DRH4</accession>
<feature type="compositionally biased region" description="Low complexity" evidence="1">
    <location>
        <begin position="43"/>
        <end position="59"/>
    </location>
</feature>
<feature type="signal peptide" evidence="2">
    <location>
        <begin position="1"/>
        <end position="26"/>
    </location>
</feature>
<evidence type="ECO:0000256" key="1">
    <source>
        <dbReference type="SAM" id="MobiDB-lite"/>
    </source>
</evidence>
<dbReference type="AlphaFoldDB" id="A0A1I2DRH4"/>
<reference evidence="4" key="1">
    <citation type="submission" date="2016-10" db="EMBL/GenBank/DDBJ databases">
        <authorList>
            <person name="Varghese N."/>
            <person name="Submissions S."/>
        </authorList>
    </citation>
    <scope>NUCLEOTIDE SEQUENCE [LARGE SCALE GENOMIC DNA]</scope>
    <source>
        <strain evidence="4">ATCC 25963</strain>
    </source>
</reference>
<evidence type="ECO:0000313" key="4">
    <source>
        <dbReference type="Proteomes" id="UP000199400"/>
    </source>
</evidence>
<sequence length="274" mass="28579">MSIDPVLARNWFAVLILLSTAVPACAPPRGDLGVYTDSDPADSTESAGTTTSGAPTSSGGQDGPEPASEAACAERTDLSAAWHNVVFDPDFAADDFAAACAVADLQLDPAHLSLDCAGQGVRIALGDARLSPVFAVGDEVAFDYRSLGNRYETWFTLRRPDSEATLLLAGVRAVTLAPAGAPDFFAPWTMTAGAGACPITPTCESPREKMAVEFSQADDAITVLPPSRAIFGAPARYELNVGTALLNHRDLPGCDLADFSQHNFAARIVLTPGP</sequence>
<protein>
    <submittedName>
        <fullName evidence="3">Uncharacterized protein</fullName>
    </submittedName>
</protein>
<evidence type="ECO:0000313" key="3">
    <source>
        <dbReference type="EMBL" id="SFE82999.1"/>
    </source>
</evidence>
<dbReference type="RefSeq" id="WP_096327241.1">
    <property type="nucleotide sequence ID" value="NZ_FOMX01000020.1"/>
</dbReference>
<dbReference type="Proteomes" id="UP000199400">
    <property type="component" value="Unassembled WGS sequence"/>
</dbReference>
<dbReference type="STRING" id="54.SAMN02745121_05701"/>
<feature type="region of interest" description="Disordered" evidence="1">
    <location>
        <begin position="33"/>
        <end position="70"/>
    </location>
</feature>